<dbReference type="PROSITE" id="PS00095">
    <property type="entry name" value="C5_MTASE_2"/>
    <property type="match status" value="1"/>
</dbReference>
<dbReference type="Proteomes" id="UP000832097">
    <property type="component" value="Chromosome"/>
</dbReference>
<dbReference type="SUPFAM" id="SSF53335">
    <property type="entry name" value="S-adenosyl-L-methionine-dependent methyltransferases"/>
    <property type="match status" value="1"/>
</dbReference>
<organism evidence="6 7">
    <name type="scientific">Agromyces larvae</name>
    <dbReference type="NCBI Taxonomy" id="2929802"/>
    <lineage>
        <taxon>Bacteria</taxon>
        <taxon>Bacillati</taxon>
        <taxon>Actinomycetota</taxon>
        <taxon>Actinomycetes</taxon>
        <taxon>Micrococcales</taxon>
        <taxon>Microbacteriaceae</taxon>
        <taxon>Agromyces</taxon>
    </lineage>
</organism>
<evidence type="ECO:0000256" key="1">
    <source>
        <dbReference type="ARBA" id="ARBA00022603"/>
    </source>
</evidence>
<evidence type="ECO:0000256" key="3">
    <source>
        <dbReference type="ARBA" id="ARBA00022691"/>
    </source>
</evidence>
<keyword evidence="3" id="KW-0949">S-adenosyl-L-methionine</keyword>
<dbReference type="GO" id="GO:0008168">
    <property type="term" value="F:methyltransferase activity"/>
    <property type="evidence" value="ECO:0007669"/>
    <property type="project" value="UniProtKB-KW"/>
</dbReference>
<dbReference type="RefSeq" id="WP_243558616.1">
    <property type="nucleotide sequence ID" value="NZ_CP094528.1"/>
</dbReference>
<keyword evidence="1 6" id="KW-0489">Methyltransferase</keyword>
<feature type="compositionally biased region" description="Polar residues" evidence="5">
    <location>
        <begin position="106"/>
        <end position="123"/>
    </location>
</feature>
<feature type="region of interest" description="Disordered" evidence="5">
    <location>
        <begin position="86"/>
        <end position="147"/>
    </location>
</feature>
<name>A0ABY4C651_9MICO</name>
<evidence type="ECO:0000313" key="6">
    <source>
        <dbReference type="EMBL" id="UOE45902.1"/>
    </source>
</evidence>
<evidence type="ECO:0000256" key="4">
    <source>
        <dbReference type="ARBA" id="ARBA00022747"/>
    </source>
</evidence>
<dbReference type="InterPro" id="IPR029063">
    <property type="entry name" value="SAM-dependent_MTases_sf"/>
</dbReference>
<gene>
    <name evidence="6" type="ORF">MTO99_09225</name>
</gene>
<keyword evidence="4" id="KW-0680">Restriction system</keyword>
<proteinExistence type="predicted"/>
<dbReference type="EMBL" id="CP094528">
    <property type="protein sequence ID" value="UOE45902.1"/>
    <property type="molecule type" value="Genomic_DNA"/>
</dbReference>
<evidence type="ECO:0000256" key="5">
    <source>
        <dbReference type="SAM" id="MobiDB-lite"/>
    </source>
</evidence>
<accession>A0ABY4C651</accession>
<sequence>MERGSPVLGGELRRHLRELGGVGMRAVKRMGRGMVDRYGDRPGRGADEPAFTIRASAGGMEPGGFVWQEEGDEMSDIRFHGAGITSEQTAGQIPRKSAEPAHTITGKGTSVWSSRPATTTAAGSNVIAGPGRSEFEKGGVSRQNRPGSVKVTVEEAAALQSFDADLTWDAVKPNGRKVTQGEKYQIVGNAVPVLLVERVLEALWAPAAEAELAAAA</sequence>
<dbReference type="Gene3D" id="3.90.120.10">
    <property type="entry name" value="DNA Methylase, subunit A, domain 2"/>
    <property type="match status" value="1"/>
</dbReference>
<dbReference type="InterPro" id="IPR001525">
    <property type="entry name" value="C5_MeTfrase"/>
</dbReference>
<keyword evidence="7" id="KW-1185">Reference proteome</keyword>
<reference evidence="6 7" key="1">
    <citation type="submission" date="2022-03" db="EMBL/GenBank/DDBJ databases">
        <title>Mucilaginibacter sp. isolated from the gut of Protaetia brevitarsis seulensis larvae.</title>
        <authorList>
            <person name="Won M."/>
            <person name="Kim S.-J."/>
            <person name="Kwon S.-W."/>
        </authorList>
    </citation>
    <scope>NUCLEOTIDE SEQUENCE [LARGE SCALE GENOMIC DNA]</scope>
    <source>
        <strain evidence="6 7">CFWR-12</strain>
    </source>
</reference>
<evidence type="ECO:0000313" key="7">
    <source>
        <dbReference type="Proteomes" id="UP000832097"/>
    </source>
</evidence>
<dbReference type="GO" id="GO:0032259">
    <property type="term" value="P:methylation"/>
    <property type="evidence" value="ECO:0007669"/>
    <property type="project" value="UniProtKB-KW"/>
</dbReference>
<protein>
    <submittedName>
        <fullName evidence="6">DNA cytosine methyltransferase</fullName>
    </submittedName>
</protein>
<keyword evidence="2" id="KW-0808">Transferase</keyword>
<evidence type="ECO:0000256" key="2">
    <source>
        <dbReference type="ARBA" id="ARBA00022679"/>
    </source>
</evidence>
<dbReference type="Pfam" id="PF00145">
    <property type="entry name" value="DNA_methylase"/>
    <property type="match status" value="1"/>
</dbReference>
<dbReference type="InterPro" id="IPR031303">
    <property type="entry name" value="C5_meth_CS"/>
</dbReference>